<reference evidence="1" key="1">
    <citation type="journal article" date="2021" name="Nat. Commun.">
        <title>Genetic determinants of endophytism in the Arabidopsis root mycobiome.</title>
        <authorList>
            <person name="Mesny F."/>
            <person name="Miyauchi S."/>
            <person name="Thiergart T."/>
            <person name="Pickel B."/>
            <person name="Atanasova L."/>
            <person name="Karlsson M."/>
            <person name="Huettel B."/>
            <person name="Barry K.W."/>
            <person name="Haridas S."/>
            <person name="Chen C."/>
            <person name="Bauer D."/>
            <person name="Andreopoulos W."/>
            <person name="Pangilinan J."/>
            <person name="LaButti K."/>
            <person name="Riley R."/>
            <person name="Lipzen A."/>
            <person name="Clum A."/>
            <person name="Drula E."/>
            <person name="Henrissat B."/>
            <person name="Kohler A."/>
            <person name="Grigoriev I.V."/>
            <person name="Martin F.M."/>
            <person name="Hacquard S."/>
        </authorList>
    </citation>
    <scope>NUCLEOTIDE SEQUENCE</scope>
    <source>
        <strain evidence="1">MPI-SDFR-AT-0120</strain>
    </source>
</reference>
<dbReference type="OrthoDB" id="3796310at2759"/>
<sequence>MSTINLRPLGSFAFSRAHQRTNPLHAERKDTTASVIPVGDAPPPYSKERGTYSNICLRRDYSSVSGTPIRIFYVPHDSTLLEYYKETTLHEVQRRSPVAAQKPKGTIDRFRRYLIELIALTLGADFDVSNSALYNDDMLKGTDSILSAEERTQLLALSRLVEKVRGQVRRGQKVAVDSKDSECLRELVLDPFDILNKTFCMEPFNLDLLGWYSQPLAWPVCFDETIPGYWK</sequence>
<dbReference type="Proteomes" id="UP000813461">
    <property type="component" value="Unassembled WGS sequence"/>
</dbReference>
<dbReference type="EMBL" id="JAGMVJ010000009">
    <property type="protein sequence ID" value="KAH7087564.1"/>
    <property type="molecule type" value="Genomic_DNA"/>
</dbReference>
<evidence type="ECO:0000313" key="2">
    <source>
        <dbReference type="Proteomes" id="UP000813461"/>
    </source>
</evidence>
<name>A0A8K0R8W7_9PLEO</name>
<proteinExistence type="predicted"/>
<accession>A0A8K0R8W7</accession>
<evidence type="ECO:0000313" key="1">
    <source>
        <dbReference type="EMBL" id="KAH7087564.1"/>
    </source>
</evidence>
<feature type="non-terminal residue" evidence="1">
    <location>
        <position position="231"/>
    </location>
</feature>
<gene>
    <name evidence="1" type="ORF">FB567DRAFT_415455</name>
</gene>
<dbReference type="AlphaFoldDB" id="A0A8K0R8W7"/>
<comment type="caution">
    <text evidence="1">The sequence shown here is derived from an EMBL/GenBank/DDBJ whole genome shotgun (WGS) entry which is preliminary data.</text>
</comment>
<protein>
    <submittedName>
        <fullName evidence="1">Uncharacterized protein</fullName>
    </submittedName>
</protein>
<keyword evidence="2" id="KW-1185">Reference proteome</keyword>
<organism evidence="1 2">
    <name type="scientific">Paraphoma chrysanthemicola</name>
    <dbReference type="NCBI Taxonomy" id="798071"/>
    <lineage>
        <taxon>Eukaryota</taxon>
        <taxon>Fungi</taxon>
        <taxon>Dikarya</taxon>
        <taxon>Ascomycota</taxon>
        <taxon>Pezizomycotina</taxon>
        <taxon>Dothideomycetes</taxon>
        <taxon>Pleosporomycetidae</taxon>
        <taxon>Pleosporales</taxon>
        <taxon>Pleosporineae</taxon>
        <taxon>Phaeosphaeriaceae</taxon>
        <taxon>Paraphoma</taxon>
    </lineage>
</organism>